<evidence type="ECO:0000313" key="2">
    <source>
        <dbReference type="Proteomes" id="UP001148629"/>
    </source>
</evidence>
<reference evidence="1" key="1">
    <citation type="submission" date="2022-08" db="EMBL/GenBank/DDBJ databases">
        <title>Genome Sequence of Fusarium decemcellulare.</title>
        <authorList>
            <person name="Buettner E."/>
        </authorList>
    </citation>
    <scope>NUCLEOTIDE SEQUENCE</scope>
    <source>
        <strain evidence="1">Babe19</strain>
    </source>
</reference>
<dbReference type="EMBL" id="JANRMS010000272">
    <property type="protein sequence ID" value="KAJ3542867.1"/>
    <property type="molecule type" value="Genomic_DNA"/>
</dbReference>
<protein>
    <submittedName>
        <fullName evidence="1">Uncharacterized protein</fullName>
    </submittedName>
</protein>
<keyword evidence="2" id="KW-1185">Reference proteome</keyword>
<evidence type="ECO:0000313" key="1">
    <source>
        <dbReference type="EMBL" id="KAJ3542867.1"/>
    </source>
</evidence>
<proteinExistence type="predicted"/>
<dbReference type="Proteomes" id="UP001148629">
    <property type="component" value="Unassembled WGS sequence"/>
</dbReference>
<accession>A0ACC1SMN3</accession>
<organism evidence="1 2">
    <name type="scientific">Fusarium decemcellulare</name>
    <dbReference type="NCBI Taxonomy" id="57161"/>
    <lineage>
        <taxon>Eukaryota</taxon>
        <taxon>Fungi</taxon>
        <taxon>Dikarya</taxon>
        <taxon>Ascomycota</taxon>
        <taxon>Pezizomycotina</taxon>
        <taxon>Sordariomycetes</taxon>
        <taxon>Hypocreomycetidae</taxon>
        <taxon>Hypocreales</taxon>
        <taxon>Nectriaceae</taxon>
        <taxon>Fusarium</taxon>
        <taxon>Fusarium decemcellulare species complex</taxon>
    </lineage>
</organism>
<gene>
    <name evidence="1" type="ORF">NM208_g3874</name>
</gene>
<comment type="caution">
    <text evidence="1">The sequence shown here is derived from an EMBL/GenBank/DDBJ whole genome shotgun (WGS) entry which is preliminary data.</text>
</comment>
<sequence length="1081" mass="122642">MTNSSTRYAPWTLLVSNDSSSNNLTNLFAPAWVNSPQARGTLDILQNCIFTLIACIYTSMHLDVVYKKPESRFPRDKVKWTILRLFAPEMALIIAAKQLREAWKLRSSLRKIRAASGRADESVDIDLTYAFFILMGGVRIDVDNFMSEPDLDPVGYNDMPPDFRNKFKNRPISVRLSSGTVKWLAERGHWINISNKTISDKSKADGFQKIPVYGLPFTLLEVHTMVHVVCGVVLYVCWLKKPLNVQEPVIRKPEGFEGEIAVLIQKQFYSWTWNNLVIFPPRQYPAQPPPHQRLYPRYHMRWVMPYPGLRMTEGDILPFGLALYSPITYPYTSVDETLAVTDQFLCRWNAILNTFPLDNPDELSKSSQFCTKAEGSQHQIYINSMPLAARGDDLVHGCFLAPLQKPKHRPKLAMNQKYNWGMPFPRDDNAIDTKVTGLRELMLLSVASSAMYTGAHLLAWNWAFPTSTEKLLWKFSCLYIISCLPILLAPLWVLHNSETLWIMYCALAGVIILVVPYIAARVFITVEAFISLRQAPIGLSIFVPSTLSSNPSPCPENHVKSERKEALGVCYRADKRPEGIPTFWDATFNPHMPVGWQYENKPFLQLWKDSGSEISWIRFFMTESGAENRLMPEVELVAGFCPDKTLNELEDGSSSVPQATIALLDDRTNDGTNSIPRGYLGPLNAHKLYQELKKDVKLPRRGSAVWFITDLDRWSMMALVSTLSIHQAMALRGSLYRHLTFRGFLGSTYPFSGVWTFQLAFDLPYYAFRVAPCHSPPRDPRKRKSAASDTLRNITDLSFLVRKPKSPVPPTAKAYLCEVQTTVLISGSDPWRWVAYCFVDTYFESEDRRESVDAYHEDVEIDEDSHVQIQPDPFTTAESDANLPVLDPRQYFLIVLESRLRQARDEWHTLATNMGAIINEYLDSFKSDETFATLAGRALRFISEIGNHTKRLRGSLEDLENLCKACDDYADDLSFYLSHEGTRDAKTQAQMASFAQNMTFLIVGLLSPIAVAAGVLSMHQQAIPAPLGPNARSFFGLIIILMVAVWSAIGIMVHWRRISQLITKLFKTILTGDIDLERQQG</sequence>
<name>A0ACC1SMN3_9HYPO</name>